<dbReference type="PANTHER" id="PTHR35357:SF22">
    <property type="entry name" value="PECTINESTERASE INHIBITOR DOMAIN-CONTAINING PROTEIN"/>
    <property type="match status" value="1"/>
</dbReference>
<dbReference type="InterPro" id="IPR035513">
    <property type="entry name" value="Invertase/methylesterase_inhib"/>
</dbReference>
<comment type="similarity">
    <text evidence="3">Belongs to the PMEI family.</text>
</comment>
<dbReference type="InterPro" id="IPR006501">
    <property type="entry name" value="Pectinesterase_inhib_dom"/>
</dbReference>
<evidence type="ECO:0000313" key="5">
    <source>
        <dbReference type="EMBL" id="KAJ1254256.1"/>
    </source>
</evidence>
<evidence type="ECO:0000313" key="6">
    <source>
        <dbReference type="Proteomes" id="UP001164776"/>
    </source>
</evidence>
<sequence length="156" mass="16809">MAGARALLIVLVAAVALVAAPPMVAAAEGSSAVAEICKSTAFPELCTRTAGRHAEKYLTVDAVTVLEMQVEAFTKRSFYQDAADNLGACKRAIGFRDAVTIRATMSMAQQDMQNCDEMFRQAGTKNPMEDINQSLVEMSEICRSLSNMVPAELSFH</sequence>
<evidence type="ECO:0000256" key="3">
    <source>
        <dbReference type="ARBA" id="ARBA00038471"/>
    </source>
</evidence>
<evidence type="ECO:0000256" key="4">
    <source>
        <dbReference type="SAM" id="SignalP"/>
    </source>
</evidence>
<organism evidence="5 6">
    <name type="scientific">Paspalum vaginatum</name>
    <name type="common">seashore paspalum</name>
    <dbReference type="NCBI Taxonomy" id="158149"/>
    <lineage>
        <taxon>Eukaryota</taxon>
        <taxon>Viridiplantae</taxon>
        <taxon>Streptophyta</taxon>
        <taxon>Embryophyta</taxon>
        <taxon>Tracheophyta</taxon>
        <taxon>Spermatophyta</taxon>
        <taxon>Magnoliopsida</taxon>
        <taxon>Liliopsida</taxon>
        <taxon>Poales</taxon>
        <taxon>Poaceae</taxon>
        <taxon>PACMAD clade</taxon>
        <taxon>Panicoideae</taxon>
        <taxon>Andropogonodae</taxon>
        <taxon>Paspaleae</taxon>
        <taxon>Paspalinae</taxon>
        <taxon>Paspalum</taxon>
    </lineage>
</organism>
<evidence type="ECO:0000256" key="1">
    <source>
        <dbReference type="ARBA" id="ARBA00022729"/>
    </source>
</evidence>
<name>A0A9W7X8A7_9POAL</name>
<feature type="signal peptide" evidence="4">
    <location>
        <begin position="1"/>
        <end position="26"/>
    </location>
</feature>
<dbReference type="OrthoDB" id="665622at2759"/>
<dbReference type="GO" id="GO:0004857">
    <property type="term" value="F:enzyme inhibitor activity"/>
    <property type="evidence" value="ECO:0007669"/>
    <property type="project" value="InterPro"/>
</dbReference>
<keyword evidence="2" id="KW-1015">Disulfide bond</keyword>
<dbReference type="PANTHER" id="PTHR35357">
    <property type="entry name" value="OS02G0537100 PROTEIN"/>
    <property type="match status" value="1"/>
</dbReference>
<protein>
    <recommendedName>
        <fullName evidence="7">Pectinesterase inhibitor domain-containing protein</fullName>
    </recommendedName>
</protein>
<comment type="caution">
    <text evidence="5">The sequence shown here is derived from an EMBL/GenBank/DDBJ whole genome shotgun (WGS) entry which is preliminary data.</text>
</comment>
<dbReference type="SUPFAM" id="SSF101148">
    <property type="entry name" value="Plant invertase/pectin methylesterase inhibitor"/>
    <property type="match status" value="1"/>
</dbReference>
<dbReference type="CDD" id="cd15800">
    <property type="entry name" value="PMEI-like_2"/>
    <property type="match status" value="1"/>
</dbReference>
<reference evidence="5 6" key="1">
    <citation type="submission" date="2022-10" db="EMBL/GenBank/DDBJ databases">
        <title>WGS assembly of Paspalum vaginatum 540-79.</title>
        <authorList>
            <person name="Sun G."/>
            <person name="Wase N."/>
            <person name="Shu S."/>
            <person name="Jenkins J."/>
            <person name="Zhou B."/>
            <person name="Torres-Rodriguez J."/>
            <person name="Chen C."/>
            <person name="Sandor L."/>
            <person name="Plott C."/>
            <person name="Yoshinga Y."/>
            <person name="Daum C."/>
            <person name="Qi P."/>
            <person name="Barry K."/>
            <person name="Lipzen A."/>
            <person name="Berry L."/>
            <person name="Pedersen C."/>
            <person name="Gottilla T."/>
            <person name="Foltz A."/>
            <person name="Yu H."/>
            <person name="O'Malley R."/>
            <person name="Zhang C."/>
            <person name="Devos K."/>
            <person name="Sigmon B."/>
            <person name="Yu B."/>
            <person name="Obata T."/>
            <person name="Schmutz J."/>
            <person name="Schnable J."/>
        </authorList>
    </citation>
    <scope>NUCLEOTIDE SEQUENCE [LARGE SCALE GENOMIC DNA]</scope>
    <source>
        <strain evidence="6">cv. 540-79</strain>
    </source>
</reference>
<keyword evidence="1 4" id="KW-0732">Signal</keyword>
<dbReference type="EMBL" id="MU630215">
    <property type="protein sequence ID" value="KAJ1254256.1"/>
    <property type="molecule type" value="Genomic_DNA"/>
</dbReference>
<dbReference type="NCBIfam" id="TIGR01614">
    <property type="entry name" value="PME_inhib"/>
    <property type="match status" value="1"/>
</dbReference>
<evidence type="ECO:0000256" key="2">
    <source>
        <dbReference type="ARBA" id="ARBA00023157"/>
    </source>
</evidence>
<dbReference type="AlphaFoldDB" id="A0A9W7X8A7"/>
<feature type="chain" id="PRO_5040988326" description="Pectinesterase inhibitor domain-containing protein" evidence="4">
    <location>
        <begin position="27"/>
        <end position="156"/>
    </location>
</feature>
<keyword evidence="6" id="KW-1185">Reference proteome</keyword>
<gene>
    <name evidence="5" type="ORF">BS78_K097600</name>
</gene>
<proteinExistence type="inferred from homology"/>
<accession>A0A9W7X8A7</accession>
<dbReference type="Gene3D" id="1.20.140.40">
    <property type="entry name" value="Invertase/pectin methylesterase inhibitor family protein"/>
    <property type="match status" value="1"/>
</dbReference>
<evidence type="ECO:0008006" key="7">
    <source>
        <dbReference type="Google" id="ProtNLM"/>
    </source>
</evidence>
<dbReference type="Proteomes" id="UP001164776">
    <property type="component" value="Unassembled WGS sequence"/>
</dbReference>